<evidence type="ECO:0008006" key="4">
    <source>
        <dbReference type="Google" id="ProtNLM"/>
    </source>
</evidence>
<dbReference type="RefSeq" id="WP_172505249.1">
    <property type="nucleotide sequence ID" value="NZ_JAFMUH010000005.1"/>
</dbReference>
<dbReference type="Proteomes" id="UP000490060">
    <property type="component" value="Unassembled WGS sequence"/>
</dbReference>
<keyword evidence="1" id="KW-0812">Transmembrane</keyword>
<reference evidence="2 3" key="1">
    <citation type="submission" date="2017-11" db="EMBL/GenBank/DDBJ databases">
        <authorList>
            <person name="Duchaud E."/>
        </authorList>
    </citation>
    <scope>NUCLEOTIDE SEQUENCE [LARGE SCALE GENOMIC DNA]</scope>
    <source>
        <strain evidence="2 3">TNO010</strain>
    </source>
</reference>
<keyword evidence="1" id="KW-0472">Membrane</keyword>
<evidence type="ECO:0000313" key="2">
    <source>
        <dbReference type="EMBL" id="SOU88640.1"/>
    </source>
</evidence>
<evidence type="ECO:0000256" key="1">
    <source>
        <dbReference type="SAM" id="Phobius"/>
    </source>
</evidence>
<protein>
    <recommendedName>
        <fullName evidence="4">Class IIb bacteriocin, lactobin A/cerein 7B family</fullName>
    </recommendedName>
</protein>
<dbReference type="InterPro" id="IPR023991">
    <property type="entry name" value="Bacteriocin_IIb_lactobn/cerein"/>
</dbReference>
<sequence>MKNLNDFGVQELSANEMENIDGGILPLLFIAADIFIYSTTASYIYHKYIQN</sequence>
<accession>A0A2I2M9A6</accession>
<evidence type="ECO:0000313" key="3">
    <source>
        <dbReference type="Proteomes" id="UP000490060"/>
    </source>
</evidence>
<feature type="transmembrane region" description="Helical" evidence="1">
    <location>
        <begin position="24"/>
        <end position="45"/>
    </location>
</feature>
<dbReference type="NCBIfam" id="TIGR03949">
    <property type="entry name" value="bact_IIb_cerein"/>
    <property type="match status" value="1"/>
</dbReference>
<organism evidence="2 3">
    <name type="scientific">Tenacibaculum finnmarkense genomovar ulcerans</name>
    <dbReference type="NCBI Taxonomy" id="2781388"/>
    <lineage>
        <taxon>Bacteria</taxon>
        <taxon>Pseudomonadati</taxon>
        <taxon>Bacteroidota</taxon>
        <taxon>Flavobacteriia</taxon>
        <taxon>Flavobacteriales</taxon>
        <taxon>Flavobacteriaceae</taxon>
        <taxon>Tenacibaculum</taxon>
        <taxon>Tenacibaculum finnmarkense</taxon>
    </lineage>
</organism>
<dbReference type="AlphaFoldDB" id="A0A2I2M9A6"/>
<name>A0A2I2M9A6_9FLAO</name>
<proteinExistence type="predicted"/>
<dbReference type="EMBL" id="OENE01000015">
    <property type="protein sequence ID" value="SOU88640.1"/>
    <property type="molecule type" value="Genomic_DNA"/>
</dbReference>
<keyword evidence="1" id="KW-1133">Transmembrane helix</keyword>
<gene>
    <name evidence="2" type="ORF">TNO010_220079</name>
</gene>